<sequence length="182" mass="21135">MKSCVILGGGKSSRMGKDKTLLPFKGQPSLTHYQYNKLKVVFDNVFVSAKNQKFNPPLPIIEDRINDYSPMLALYSILSYFKNEKIFIIPADMPFVEIDTIRKLYNESIGYEICVAGDSEFRHSLCGFFDSNLANLTKTLYEKKEHKIGLLFKEVKFKEIKFNNNEQFFNINYPKDYEKANL</sequence>
<dbReference type="AlphaFoldDB" id="A0A2P8R3W7"/>
<evidence type="ECO:0000256" key="6">
    <source>
        <dbReference type="ARBA" id="ARBA00023134"/>
    </source>
</evidence>
<feature type="binding site" evidence="8">
    <location>
        <position position="63"/>
    </location>
    <ligand>
        <name>GTP</name>
        <dbReference type="ChEBI" id="CHEBI:37565"/>
    </ligand>
</feature>
<dbReference type="PANTHER" id="PTHR19136:SF81">
    <property type="entry name" value="MOLYBDENUM COFACTOR GUANYLYLTRANSFERASE"/>
    <property type="match status" value="1"/>
</dbReference>
<evidence type="ECO:0000256" key="1">
    <source>
        <dbReference type="ARBA" id="ARBA00022490"/>
    </source>
</evidence>
<comment type="domain">
    <text evidence="8">The N-terminal domain determines nucleotide recognition and specific binding, while the C-terminal domain determines the specific binding to the target protein.</text>
</comment>
<evidence type="ECO:0000256" key="8">
    <source>
        <dbReference type="HAMAP-Rule" id="MF_00316"/>
    </source>
</evidence>
<keyword evidence="4 8" id="KW-0547">Nucleotide-binding</keyword>
<keyword evidence="10" id="KW-0548">Nucleotidyltransferase</keyword>
<dbReference type="EC" id="2.7.7.77" evidence="8"/>
<dbReference type="Proteomes" id="UP000240535">
    <property type="component" value="Unassembled WGS sequence"/>
</dbReference>
<keyword evidence="3 8" id="KW-0479">Metal-binding</keyword>
<evidence type="ECO:0000313" key="11">
    <source>
        <dbReference type="Proteomes" id="UP000240535"/>
    </source>
</evidence>
<dbReference type="GO" id="GO:0005737">
    <property type="term" value="C:cytoplasm"/>
    <property type="evidence" value="ECO:0007669"/>
    <property type="project" value="UniProtKB-SubCell"/>
</dbReference>
<comment type="caution">
    <text evidence="8">Lacks conserved residue(s) required for the propagation of feature annotation.</text>
</comment>
<dbReference type="GO" id="GO:0006777">
    <property type="term" value="P:Mo-molybdopterin cofactor biosynthetic process"/>
    <property type="evidence" value="ECO:0007669"/>
    <property type="project" value="UniProtKB-KW"/>
</dbReference>
<dbReference type="GO" id="GO:0061603">
    <property type="term" value="F:molybdenum cofactor guanylyltransferase activity"/>
    <property type="evidence" value="ECO:0007669"/>
    <property type="project" value="UniProtKB-EC"/>
</dbReference>
<evidence type="ECO:0000256" key="3">
    <source>
        <dbReference type="ARBA" id="ARBA00022723"/>
    </source>
</evidence>
<name>A0A2P8R3W7_9BACT</name>
<dbReference type="GO" id="GO:0046872">
    <property type="term" value="F:metal ion binding"/>
    <property type="evidence" value="ECO:0007669"/>
    <property type="project" value="UniProtKB-KW"/>
</dbReference>
<evidence type="ECO:0000256" key="5">
    <source>
        <dbReference type="ARBA" id="ARBA00022842"/>
    </source>
</evidence>
<feature type="binding site" evidence="8">
    <location>
        <position position="92"/>
    </location>
    <ligand>
        <name>GTP</name>
        <dbReference type="ChEBI" id="CHEBI:37565"/>
    </ligand>
</feature>
<comment type="cofactor">
    <cofactor evidence="8">
        <name>Mg(2+)</name>
        <dbReference type="ChEBI" id="CHEBI:18420"/>
    </cofactor>
</comment>
<evidence type="ECO:0000256" key="7">
    <source>
        <dbReference type="ARBA" id="ARBA00023150"/>
    </source>
</evidence>
<comment type="caution">
    <text evidence="10">The sequence shown here is derived from an EMBL/GenBank/DDBJ whole genome shotgun (WGS) entry which is preliminary data.</text>
</comment>
<dbReference type="CDD" id="cd02503">
    <property type="entry name" value="MobA"/>
    <property type="match status" value="1"/>
</dbReference>
<dbReference type="EMBL" id="PDHH01000001">
    <property type="protein sequence ID" value="PSM53200.1"/>
    <property type="molecule type" value="Genomic_DNA"/>
</dbReference>
<feature type="binding site" evidence="8">
    <location>
        <position position="92"/>
    </location>
    <ligand>
        <name>Mg(2+)</name>
        <dbReference type="ChEBI" id="CHEBI:18420"/>
    </ligand>
</feature>
<keyword evidence="11" id="KW-1185">Reference proteome</keyword>
<reference evidence="11" key="1">
    <citation type="submission" date="2017-10" db="EMBL/GenBank/DDBJ databases">
        <title>Campylobacter species from seals.</title>
        <authorList>
            <person name="Gilbert M.J."/>
            <person name="Zomer A.L."/>
            <person name="Timmerman A.J."/>
            <person name="Duim B."/>
            <person name="Wagenaar J.A."/>
        </authorList>
    </citation>
    <scope>NUCLEOTIDE SEQUENCE [LARGE SCALE GENOMIC DNA]</scope>
    <source>
        <strain evidence="11">17S00004-5</strain>
    </source>
</reference>
<gene>
    <name evidence="8" type="primary">mobA</name>
    <name evidence="10" type="ORF">CQ405_01235</name>
</gene>
<evidence type="ECO:0000256" key="2">
    <source>
        <dbReference type="ARBA" id="ARBA00022679"/>
    </source>
</evidence>
<dbReference type="OrthoDB" id="9788394at2"/>
<keyword evidence="2 8" id="KW-0808">Transferase</keyword>
<keyword evidence="6 8" id="KW-0342">GTP-binding</keyword>
<dbReference type="HAMAP" id="MF_00316">
    <property type="entry name" value="MobA"/>
    <property type="match status" value="1"/>
</dbReference>
<comment type="similarity">
    <text evidence="8">Belongs to the MobA family.</text>
</comment>
<protein>
    <recommendedName>
        <fullName evidence="8">Probable molybdenum cofactor guanylyltransferase</fullName>
        <shortName evidence="8">MoCo guanylyltransferase</shortName>
        <ecNumber evidence="8">2.7.7.77</ecNumber>
    </recommendedName>
    <alternativeName>
        <fullName evidence="8">GTP:molybdopterin guanylyltransferase</fullName>
    </alternativeName>
    <alternativeName>
        <fullName evidence="8">Mo-MPT guanylyltransferase</fullName>
    </alternativeName>
    <alternativeName>
        <fullName evidence="8">Molybdopterin guanylyltransferase</fullName>
    </alternativeName>
    <alternativeName>
        <fullName evidence="8">Molybdopterin-guanine dinucleotide synthase</fullName>
        <shortName evidence="8">MGD synthase</shortName>
    </alternativeName>
</protein>
<comment type="catalytic activity">
    <reaction evidence="8">
        <text>Mo-molybdopterin + GTP + H(+) = Mo-molybdopterin guanine dinucleotide + diphosphate</text>
        <dbReference type="Rhea" id="RHEA:34243"/>
        <dbReference type="ChEBI" id="CHEBI:15378"/>
        <dbReference type="ChEBI" id="CHEBI:33019"/>
        <dbReference type="ChEBI" id="CHEBI:37565"/>
        <dbReference type="ChEBI" id="CHEBI:71302"/>
        <dbReference type="ChEBI" id="CHEBI:71310"/>
        <dbReference type="EC" id="2.7.7.77"/>
    </reaction>
</comment>
<keyword evidence="7 8" id="KW-0501">Molybdenum cofactor biosynthesis</keyword>
<proteinExistence type="inferred from homology"/>
<keyword evidence="1 8" id="KW-0963">Cytoplasm</keyword>
<evidence type="ECO:0000313" key="10">
    <source>
        <dbReference type="EMBL" id="PSM53200.1"/>
    </source>
</evidence>
<dbReference type="InterPro" id="IPR013482">
    <property type="entry name" value="Molybde_CF_guanTrfase"/>
</dbReference>
<comment type="subcellular location">
    <subcellularLocation>
        <location evidence="8">Cytoplasm</location>
    </subcellularLocation>
</comment>
<keyword evidence="5 8" id="KW-0460">Magnesium</keyword>
<dbReference type="InterPro" id="IPR025877">
    <property type="entry name" value="MobA-like_NTP_Trfase"/>
</dbReference>
<dbReference type="RefSeq" id="WP_106869754.1">
    <property type="nucleotide sequence ID" value="NZ_CP053841.1"/>
</dbReference>
<organism evidence="10 11">
    <name type="scientific">Campylobacter blaseri</name>
    <dbReference type="NCBI Taxonomy" id="2042961"/>
    <lineage>
        <taxon>Bacteria</taxon>
        <taxon>Pseudomonadati</taxon>
        <taxon>Campylobacterota</taxon>
        <taxon>Epsilonproteobacteria</taxon>
        <taxon>Campylobacterales</taxon>
        <taxon>Campylobacteraceae</taxon>
        <taxon>Campylobacter</taxon>
    </lineage>
</organism>
<dbReference type="PANTHER" id="PTHR19136">
    <property type="entry name" value="MOLYBDENUM COFACTOR GUANYLYLTRANSFERASE"/>
    <property type="match status" value="1"/>
</dbReference>
<dbReference type="Gene3D" id="3.90.550.10">
    <property type="entry name" value="Spore Coat Polysaccharide Biosynthesis Protein SpsA, Chain A"/>
    <property type="match status" value="1"/>
</dbReference>
<evidence type="ECO:0000256" key="4">
    <source>
        <dbReference type="ARBA" id="ARBA00022741"/>
    </source>
</evidence>
<dbReference type="SUPFAM" id="SSF53448">
    <property type="entry name" value="Nucleotide-diphospho-sugar transferases"/>
    <property type="match status" value="1"/>
</dbReference>
<feature type="binding site" evidence="8">
    <location>
        <position position="19"/>
    </location>
    <ligand>
        <name>GTP</name>
        <dbReference type="ChEBI" id="CHEBI:37565"/>
    </ligand>
</feature>
<dbReference type="InterPro" id="IPR029044">
    <property type="entry name" value="Nucleotide-diphossugar_trans"/>
</dbReference>
<dbReference type="GO" id="GO:0005525">
    <property type="term" value="F:GTP binding"/>
    <property type="evidence" value="ECO:0007669"/>
    <property type="project" value="UniProtKB-UniRule"/>
</dbReference>
<feature type="binding site" evidence="8">
    <location>
        <begin position="7"/>
        <end position="9"/>
    </location>
    <ligand>
        <name>GTP</name>
        <dbReference type="ChEBI" id="CHEBI:37565"/>
    </ligand>
</feature>
<dbReference type="Pfam" id="PF12804">
    <property type="entry name" value="NTP_transf_3"/>
    <property type="match status" value="1"/>
</dbReference>
<accession>A0A2P8R3W7</accession>
<feature type="domain" description="MobA-like NTP transferase" evidence="9">
    <location>
        <begin position="4"/>
        <end position="143"/>
    </location>
</feature>
<evidence type="ECO:0000259" key="9">
    <source>
        <dbReference type="Pfam" id="PF12804"/>
    </source>
</evidence>
<comment type="function">
    <text evidence="8">Transfers a GMP moiety from GTP to Mo-molybdopterin (Mo-MPT) cofactor (Moco or molybdenum cofactor) to form Mo-molybdopterin guanine dinucleotide (Mo-MGD) cofactor.</text>
</comment>